<organism evidence="2 3">
    <name type="scientific">Durusdinium trenchii</name>
    <dbReference type="NCBI Taxonomy" id="1381693"/>
    <lineage>
        <taxon>Eukaryota</taxon>
        <taxon>Sar</taxon>
        <taxon>Alveolata</taxon>
        <taxon>Dinophyceae</taxon>
        <taxon>Suessiales</taxon>
        <taxon>Symbiodiniaceae</taxon>
        <taxon>Durusdinium</taxon>
    </lineage>
</organism>
<dbReference type="Proteomes" id="UP001642484">
    <property type="component" value="Unassembled WGS sequence"/>
</dbReference>
<accession>A0ABP0LU71</accession>
<feature type="chain" id="PRO_5047042575" evidence="1">
    <location>
        <begin position="18"/>
        <end position="404"/>
    </location>
</feature>
<evidence type="ECO:0000256" key="1">
    <source>
        <dbReference type="SAM" id="SignalP"/>
    </source>
</evidence>
<reference evidence="2 3" key="1">
    <citation type="submission" date="2024-02" db="EMBL/GenBank/DDBJ databases">
        <authorList>
            <person name="Chen Y."/>
            <person name="Shah S."/>
            <person name="Dougan E. K."/>
            <person name="Thang M."/>
            <person name="Chan C."/>
        </authorList>
    </citation>
    <scope>NUCLEOTIDE SEQUENCE [LARGE SCALE GENOMIC DNA]</scope>
</reference>
<feature type="signal peptide" evidence="1">
    <location>
        <begin position="1"/>
        <end position="17"/>
    </location>
</feature>
<gene>
    <name evidence="2" type="ORF">CCMP2556_LOCUS22721</name>
</gene>
<evidence type="ECO:0000313" key="2">
    <source>
        <dbReference type="EMBL" id="CAK9042781.1"/>
    </source>
</evidence>
<protein>
    <submittedName>
        <fullName evidence="2">Uncharacterized protein</fullName>
    </submittedName>
</protein>
<proteinExistence type="predicted"/>
<keyword evidence="1" id="KW-0732">Signal</keyword>
<comment type="caution">
    <text evidence="2">The sequence shown here is derived from an EMBL/GenBank/DDBJ whole genome shotgun (WGS) entry which is preliminary data.</text>
</comment>
<evidence type="ECO:0000313" key="3">
    <source>
        <dbReference type="Proteomes" id="UP001642484"/>
    </source>
</evidence>
<keyword evidence="3" id="KW-1185">Reference proteome</keyword>
<sequence length="404" mass="44960">MGSTRLTLLLILVKARSEELLVKRADDTSFECMNPLFRGQWYTGELDIAQLEARPRIHQLLGCKLWSGNSSCCNSNLEALQRRAFLGYKEHFDSQIHVLAEYSTALMDLKDSDVFEMAETLEQKLLQRAMHSIQSAVKLAESCIIRLMAFVAGMICFACQPDWSAFVWRSGLGEVVGVNIDPEACVYVDWGCGMFGRAVQKAYSHVMESTLAKRLHTSLPDFSMMYSRLELCRWLRSVLAMQPMSHRAHRAARRLEPSPVTVDPSALSAWPKAIEGATALPTEWPTPQAARKEIGRLLVSLGADDWEEDAVDLLLGAACAEAAELLKTAARPDASPIKPNDVRLVAEAKLGRPFEKLEGRAAKRRILTNKAPLPKAQKLSATNFFSDSKTANSKVAKPFDLDRH</sequence>
<name>A0ABP0LU71_9DINO</name>
<dbReference type="EMBL" id="CAXAMN010014224">
    <property type="protein sequence ID" value="CAK9042781.1"/>
    <property type="molecule type" value="Genomic_DNA"/>
</dbReference>